<feature type="region of interest" description="Disordered" evidence="2">
    <location>
        <begin position="741"/>
        <end position="821"/>
    </location>
</feature>
<name>A0A8T1VS14_9STRA</name>
<feature type="region of interest" description="Disordered" evidence="2">
    <location>
        <begin position="864"/>
        <end position="905"/>
    </location>
</feature>
<gene>
    <name evidence="3" type="ORF">PHYPSEUDO_003170</name>
</gene>
<keyword evidence="1" id="KW-0175">Coiled coil</keyword>
<accession>A0A8T1VS14</accession>
<feature type="compositionally biased region" description="Basic and acidic residues" evidence="2">
    <location>
        <begin position="342"/>
        <end position="351"/>
    </location>
</feature>
<feature type="compositionally biased region" description="Acidic residues" evidence="2">
    <location>
        <begin position="894"/>
        <end position="905"/>
    </location>
</feature>
<protein>
    <submittedName>
        <fullName evidence="3">Uncharacterized protein</fullName>
    </submittedName>
</protein>
<comment type="caution">
    <text evidence="3">The sequence shown here is derived from an EMBL/GenBank/DDBJ whole genome shotgun (WGS) entry which is preliminary data.</text>
</comment>
<organism evidence="3 4">
    <name type="scientific">Phytophthora pseudosyringae</name>
    <dbReference type="NCBI Taxonomy" id="221518"/>
    <lineage>
        <taxon>Eukaryota</taxon>
        <taxon>Sar</taxon>
        <taxon>Stramenopiles</taxon>
        <taxon>Oomycota</taxon>
        <taxon>Peronosporomycetes</taxon>
        <taxon>Peronosporales</taxon>
        <taxon>Peronosporaceae</taxon>
        <taxon>Phytophthora</taxon>
    </lineage>
</organism>
<feature type="region of interest" description="Disordered" evidence="2">
    <location>
        <begin position="551"/>
        <end position="572"/>
    </location>
</feature>
<reference evidence="3" key="1">
    <citation type="submission" date="2021-02" db="EMBL/GenBank/DDBJ databases">
        <authorList>
            <person name="Palmer J.M."/>
        </authorList>
    </citation>
    <scope>NUCLEOTIDE SEQUENCE</scope>
    <source>
        <strain evidence="3">SCRP734</strain>
    </source>
</reference>
<dbReference type="Proteomes" id="UP000694044">
    <property type="component" value="Unassembled WGS sequence"/>
</dbReference>
<feature type="compositionally biased region" description="Low complexity" evidence="2">
    <location>
        <begin position="807"/>
        <end position="821"/>
    </location>
</feature>
<keyword evidence="4" id="KW-1185">Reference proteome</keyword>
<dbReference type="EMBL" id="JAGDFM010000161">
    <property type="protein sequence ID" value="KAG7383951.1"/>
    <property type="molecule type" value="Genomic_DNA"/>
</dbReference>
<evidence type="ECO:0000256" key="2">
    <source>
        <dbReference type="SAM" id="MobiDB-lite"/>
    </source>
</evidence>
<evidence type="ECO:0000256" key="1">
    <source>
        <dbReference type="SAM" id="Coils"/>
    </source>
</evidence>
<dbReference type="AlphaFoldDB" id="A0A8T1VS14"/>
<dbReference type="OrthoDB" id="167475at2759"/>
<evidence type="ECO:0000313" key="4">
    <source>
        <dbReference type="Proteomes" id="UP000694044"/>
    </source>
</evidence>
<feature type="region of interest" description="Disordered" evidence="2">
    <location>
        <begin position="319"/>
        <end position="351"/>
    </location>
</feature>
<proteinExistence type="predicted"/>
<sequence length="905" mass="99049">MSAAYGARMELLQRKREELTAQRQAIEKRVALREATAAEFSAVALQSCKHKWKAQRSAAVAAKKRNDEFVRGLHEAQKQAHDAWSKLQSDQASSSALLAQEKARYTRRVEQVYPAWQEQLQKQRVQKLRGLEDKKRAVERRRYLAKKSFEKEQTLGDLIRKTRHEVEMAENLEQNEVYERELLRTQSTNQAKEVGQSIREVAIEIPGRENGSPSTIANFTAPFSTAMNSRISLPEPPARTHPEKIEENRVARPPAAPGAVATPIGDTLHARVDEDRPVEHQENAVAPEPSIKRTISRKPPAISIPEPIESYVLSSSITETTAESPAGVPLQDDLPEDEADSLDEKTTGDEGRYFTLSADSVSTPSQLDAPSNTIAPSIAAAEDLLKTEEIAAEEIDTNKHIVDVEIVPRTFLTNDTIEVQQPELSLYQDSTSKIASFHDTNPVRESISANLSVTHTSTLDAVEIPVGIREDVELPESPPPSISYGTDLLEPFSLPLSSPVNVQSAEDDMMLSSMQSDDFDLSASSAKLTADTKPTVPSANDAPMQNDVNAVETSAARRASSPEPPSSAPEEVNIASITEKLSPVDRVKALRALISRVEEGAMEGDTLGSSTDTGSTNDSKRELLKMAVGGRQAQIAFFGSDICFELILDISRDLGPVLFPQKAFEGIMNDQKIRKLHQSNKGKELDLWKALSAYLKQLVQLKAIPAATLVDLFVTAFLDHDPDNQRSQRKLRDFLVSVCGSGGSKTSSPRKEAPTPSPPPSPPKQGQRTASPEPAKPEDRVGTPQLLQTAFLQRQSPPKPKVFGIASSSFKGRSSGSSDVLMSMSSGPIKLSQKLMRGGKMNDYSEFEEEEEVDLQNLIGTKSTFASGSSVLGRSRQAAKTSPKGRSATTQATLEEEEDEFDADF</sequence>
<evidence type="ECO:0000313" key="3">
    <source>
        <dbReference type="EMBL" id="KAG7383951.1"/>
    </source>
</evidence>
<feature type="compositionally biased region" description="Polar residues" evidence="2">
    <location>
        <begin position="785"/>
        <end position="796"/>
    </location>
</feature>
<feature type="coiled-coil region" evidence="1">
    <location>
        <begin position="2"/>
        <end position="29"/>
    </location>
</feature>